<keyword evidence="15" id="KW-1185">Reference proteome</keyword>
<dbReference type="EC" id="2.3.1.231" evidence="4"/>
<dbReference type="PANTHER" id="PTHR46529:SF1">
    <property type="entry name" value="TRNA WYBUTOSINE-SYNTHESIZING PROTEIN 4"/>
    <property type="match status" value="1"/>
</dbReference>
<name>A0A443SUI8_9ACAR</name>
<sequence>MNLVETTNDFSIVSKASTVEQGYVDDSFVRYFVAKVKRRSPLINRGYYIRFKAIRYAIQEFHCDLIISLGSGFDTLAFREDYSGRVIEIDFAGVAINKANIIIENNWLSPITFTNLSKNDEQNTRIVLKTDKYCLIAGDLRHPKPICQLIADNQLISHKNIQSVGILNECSLCYIDEHFSNSLLRDLLDQLRNFNVTFMSYEMLNSEYENDSFTNVMVSHFESIGSPLKTLLNRSEIEERMKKIGFKSIIIYDMLTFWQLFISEEEKRRIDKIEPFDEYEEFDLLCSNYCLTIAKSVDQSVVHSSSTEIHSTSRSDASLKYEIASNFFKRFAHSSCVNTRNELFLFGGFGCSDDVEGKHKKLSDLIRVNLSTKSFTKCKINGLLNSRVHSQLVSLNDELMVLIGGRSSPNNAFGGVIVRYLEDTTFNVENVQWSNLPCCFRHTAILVNNRSILHCGGKGSHKDTMYVYDALENVWRAVKCTLSNRHSHSSCCVSENVAAITGGLQVEDNKFISDNFVFDLRSNSFSSLKNLPSLYSHTSHCDSQRLYICGGISPVGSHNEILIYDLRNESVVESLPVDKNYQLMLHNHCSVFFDNKLYSFGGGGNCFSFGTHINEYTLQFDTTLFC</sequence>
<evidence type="ECO:0000256" key="9">
    <source>
        <dbReference type="ARBA" id="ARBA00022691"/>
    </source>
</evidence>
<dbReference type="Pfam" id="PF13418">
    <property type="entry name" value="Beta-prop_TYW4"/>
    <property type="match status" value="1"/>
</dbReference>
<evidence type="ECO:0000313" key="14">
    <source>
        <dbReference type="EMBL" id="RWS31206.1"/>
    </source>
</evidence>
<evidence type="ECO:0000256" key="3">
    <source>
        <dbReference type="ARBA" id="ARBA00010703"/>
    </source>
</evidence>
<organism evidence="14 15">
    <name type="scientific">Leptotrombidium deliense</name>
    <dbReference type="NCBI Taxonomy" id="299467"/>
    <lineage>
        <taxon>Eukaryota</taxon>
        <taxon>Metazoa</taxon>
        <taxon>Ecdysozoa</taxon>
        <taxon>Arthropoda</taxon>
        <taxon>Chelicerata</taxon>
        <taxon>Arachnida</taxon>
        <taxon>Acari</taxon>
        <taxon>Acariformes</taxon>
        <taxon>Trombidiformes</taxon>
        <taxon>Prostigmata</taxon>
        <taxon>Anystina</taxon>
        <taxon>Parasitengona</taxon>
        <taxon>Trombiculoidea</taxon>
        <taxon>Trombiculidae</taxon>
        <taxon>Leptotrombidium</taxon>
    </lineage>
</organism>
<evidence type="ECO:0000256" key="4">
    <source>
        <dbReference type="ARBA" id="ARBA00012155"/>
    </source>
</evidence>
<dbReference type="PANTHER" id="PTHR46529">
    <property type="entry name" value="TRNA WYBUTOSINE-SYNTHESIZING PROTEIN 4"/>
    <property type="match status" value="1"/>
</dbReference>
<dbReference type="Gene3D" id="2.120.10.80">
    <property type="entry name" value="Kelch-type beta propeller"/>
    <property type="match status" value="1"/>
</dbReference>
<comment type="caution">
    <text evidence="14">The sequence shown here is derived from an EMBL/GenBank/DDBJ whole genome shotgun (WGS) entry which is preliminary data.</text>
</comment>
<evidence type="ECO:0000256" key="6">
    <source>
        <dbReference type="ARBA" id="ARBA00018045"/>
    </source>
</evidence>
<dbReference type="EC" id="2.1.1.290" evidence="5"/>
<evidence type="ECO:0000256" key="13">
    <source>
        <dbReference type="ARBA" id="ARBA00049250"/>
    </source>
</evidence>
<evidence type="ECO:0000256" key="2">
    <source>
        <dbReference type="ARBA" id="ARBA00004797"/>
    </source>
</evidence>
<dbReference type="GO" id="GO:0031591">
    <property type="term" value="P:wybutosine biosynthetic process"/>
    <property type="evidence" value="ECO:0007669"/>
    <property type="project" value="TreeGrafter"/>
</dbReference>
<keyword evidence="8 14" id="KW-0808">Transferase</keyword>
<evidence type="ECO:0000256" key="10">
    <source>
        <dbReference type="ARBA" id="ARBA00022694"/>
    </source>
</evidence>
<dbReference type="SUPFAM" id="SSF53335">
    <property type="entry name" value="S-adenosyl-L-methionine-dependent methyltransferases"/>
    <property type="match status" value="1"/>
</dbReference>
<dbReference type="EMBL" id="NCKV01000240">
    <property type="protein sequence ID" value="RWS31206.1"/>
    <property type="molecule type" value="Genomic_DNA"/>
</dbReference>
<comment type="similarity">
    <text evidence="3">Belongs to the methyltransferase superfamily. LCMT family.</text>
</comment>
<dbReference type="VEuPathDB" id="VectorBase:LDEU000835"/>
<dbReference type="InterPro" id="IPR011043">
    <property type="entry name" value="Gal_Oxase/kelch_b-propeller"/>
</dbReference>
<evidence type="ECO:0000256" key="5">
    <source>
        <dbReference type="ARBA" id="ARBA00012779"/>
    </source>
</evidence>
<dbReference type="Pfam" id="PF04072">
    <property type="entry name" value="LCM"/>
    <property type="match status" value="1"/>
</dbReference>
<dbReference type="SUPFAM" id="SSF50965">
    <property type="entry name" value="Galactose oxidase, central domain"/>
    <property type="match status" value="1"/>
</dbReference>
<evidence type="ECO:0000256" key="12">
    <source>
        <dbReference type="ARBA" id="ARBA00030847"/>
    </source>
</evidence>
<proteinExistence type="inferred from homology"/>
<dbReference type="InterPro" id="IPR007213">
    <property type="entry name" value="Ppm1/Ppm2/Tcmp"/>
</dbReference>
<evidence type="ECO:0000256" key="7">
    <source>
        <dbReference type="ARBA" id="ARBA00022603"/>
    </source>
</evidence>
<gene>
    <name evidence="14" type="ORF">B4U80_06702</name>
</gene>
<comment type="pathway">
    <text evidence="2">tRNA modification; wybutosine-tRNA(Phe) biosynthesis.</text>
</comment>
<dbReference type="UniPathway" id="UPA00375"/>
<keyword evidence="10" id="KW-0819">tRNA processing</keyword>
<dbReference type="InterPro" id="IPR015915">
    <property type="entry name" value="Kelch-typ_b-propeller"/>
</dbReference>
<dbReference type="Proteomes" id="UP000288716">
    <property type="component" value="Unassembled WGS sequence"/>
</dbReference>
<evidence type="ECO:0000256" key="8">
    <source>
        <dbReference type="ARBA" id="ARBA00022679"/>
    </source>
</evidence>
<protein>
    <recommendedName>
        <fullName evidence="6">tRNA wybutosine-synthesizing protein 4</fullName>
        <ecNumber evidence="5">2.1.1.290</ecNumber>
        <ecNumber evidence="4">2.3.1.231</ecNumber>
    </recommendedName>
    <alternativeName>
        <fullName evidence="12">tRNA(Phe) (7-(3-amino-3-(methoxycarbonyl)propyl)wyosine(37)-N)-methoxycarbonyltransferase</fullName>
    </alternativeName>
    <alternativeName>
        <fullName evidence="11">tRNA(Phe) (7-(3-amino-3-carboxypropyl)wyosine(37)-O)-methyltransferase</fullName>
    </alternativeName>
</protein>
<dbReference type="OrthoDB" id="203237at2759"/>
<evidence type="ECO:0000256" key="11">
    <source>
        <dbReference type="ARBA" id="ARBA00029750"/>
    </source>
</evidence>
<reference evidence="14 15" key="1">
    <citation type="journal article" date="2018" name="Gigascience">
        <title>Genomes of trombidid mites reveal novel predicted allergens and laterally-transferred genes associated with secondary metabolism.</title>
        <authorList>
            <person name="Dong X."/>
            <person name="Chaisiri K."/>
            <person name="Xia D."/>
            <person name="Armstrong S.D."/>
            <person name="Fang Y."/>
            <person name="Donnelly M.J."/>
            <person name="Kadowaki T."/>
            <person name="McGarry J.W."/>
            <person name="Darby A.C."/>
            <person name="Makepeace B.L."/>
        </authorList>
    </citation>
    <scope>NUCLEOTIDE SEQUENCE [LARGE SCALE GENOMIC DNA]</scope>
    <source>
        <strain evidence="14">UoL-UT</strain>
    </source>
</reference>
<dbReference type="InterPro" id="IPR029063">
    <property type="entry name" value="SAM-dependent_MTases_sf"/>
</dbReference>
<comment type="catalytic activity">
    <reaction evidence="13">
        <text>7-[(3S)-(3-amino-3-methoxycarbonyl)propyl]wyosine(37) in tRNA(Phe) + S-adenosyl-L-methionine + CO2 = wybutosine(37) in tRNA(Phe) + S-adenosyl-L-homocysteine + 2 H(+)</text>
        <dbReference type="Rhea" id="RHEA:37119"/>
        <dbReference type="Rhea" id="RHEA-COMP:11844"/>
        <dbReference type="Rhea" id="RHEA-COMP:11847"/>
        <dbReference type="ChEBI" id="CHEBI:15378"/>
        <dbReference type="ChEBI" id="CHEBI:16526"/>
        <dbReference type="ChEBI" id="CHEBI:57856"/>
        <dbReference type="ChEBI" id="CHEBI:59789"/>
        <dbReference type="ChEBI" id="CHEBI:73544"/>
        <dbReference type="ChEBI" id="CHEBI:74275"/>
        <dbReference type="EC" id="2.3.1.231"/>
    </reaction>
</comment>
<comment type="catalytic activity">
    <reaction evidence="1">
        <text>7-[(3S)-3-amino-3-carboxypropyl]wyosine(37) in tRNA(Phe) + S-adenosyl-L-methionine = 7-[(3S)-(3-amino-3-methoxycarbonyl)propyl]wyosine(37) in tRNA(Phe) + S-adenosyl-L-homocysteine</text>
        <dbReference type="Rhea" id="RHEA:36903"/>
        <dbReference type="Rhea" id="RHEA-COMP:10379"/>
        <dbReference type="Rhea" id="RHEA-COMP:11844"/>
        <dbReference type="ChEBI" id="CHEBI:57856"/>
        <dbReference type="ChEBI" id="CHEBI:59789"/>
        <dbReference type="ChEBI" id="CHEBI:73543"/>
        <dbReference type="ChEBI" id="CHEBI:74275"/>
        <dbReference type="EC" id="2.1.1.290"/>
    </reaction>
</comment>
<dbReference type="Gene3D" id="3.40.50.150">
    <property type="entry name" value="Vaccinia Virus protein VP39"/>
    <property type="match status" value="1"/>
</dbReference>
<keyword evidence="7 14" id="KW-0489">Methyltransferase</keyword>
<dbReference type="AlphaFoldDB" id="A0A443SUI8"/>
<dbReference type="SUPFAM" id="SSF117281">
    <property type="entry name" value="Kelch motif"/>
    <property type="match status" value="1"/>
</dbReference>
<dbReference type="GO" id="GO:0030488">
    <property type="term" value="P:tRNA methylation"/>
    <property type="evidence" value="ECO:0007669"/>
    <property type="project" value="TreeGrafter"/>
</dbReference>
<evidence type="ECO:0000256" key="1">
    <source>
        <dbReference type="ARBA" id="ARBA00001806"/>
    </source>
</evidence>
<accession>A0A443SUI8</accession>
<evidence type="ECO:0000313" key="15">
    <source>
        <dbReference type="Proteomes" id="UP000288716"/>
    </source>
</evidence>
<keyword evidence="9" id="KW-0949">S-adenosyl-L-methionine</keyword>
<dbReference type="GO" id="GO:0008175">
    <property type="term" value="F:tRNA methyltransferase activity"/>
    <property type="evidence" value="ECO:0007669"/>
    <property type="project" value="TreeGrafter"/>
</dbReference>
<dbReference type="STRING" id="299467.A0A443SUI8"/>